<name>A0A4R6P381_9GAMM</name>
<dbReference type="SUPFAM" id="SSF56300">
    <property type="entry name" value="Metallo-dependent phosphatases"/>
    <property type="match status" value="1"/>
</dbReference>
<dbReference type="AlphaFoldDB" id="A0A4R6P381"/>
<dbReference type="InterPro" id="IPR038607">
    <property type="entry name" value="PhoD-like_sf"/>
</dbReference>
<gene>
    <name evidence="1" type="ORF">DEU29_11047</name>
</gene>
<dbReference type="RefSeq" id="WP_133539951.1">
    <property type="nucleotide sequence ID" value="NZ_SNXI01000010.1"/>
</dbReference>
<proteinExistence type="predicted"/>
<dbReference type="PANTHER" id="PTHR37031:SF2">
    <property type="entry name" value="PHOD-LIKE PHOSPHATASE METALLOPHOSPHATASE DOMAIN-CONTAINING PROTEIN"/>
    <property type="match status" value="1"/>
</dbReference>
<dbReference type="EMBL" id="SNXI01000010">
    <property type="protein sequence ID" value="TDP32188.1"/>
    <property type="molecule type" value="Genomic_DNA"/>
</dbReference>
<evidence type="ECO:0000313" key="2">
    <source>
        <dbReference type="Proteomes" id="UP000295531"/>
    </source>
</evidence>
<comment type="caution">
    <text evidence="1">The sequence shown here is derived from an EMBL/GenBank/DDBJ whole genome shotgun (WGS) entry which is preliminary data.</text>
</comment>
<reference evidence="1 2" key="1">
    <citation type="submission" date="2019-03" db="EMBL/GenBank/DDBJ databases">
        <title>Freshwater and sediment microbial communities from various areas in North America, analyzing microbe dynamics in response to fracking.</title>
        <authorList>
            <person name="Lamendella R."/>
        </authorList>
    </citation>
    <scope>NUCLEOTIDE SEQUENCE [LARGE SCALE GENOMIC DNA]</scope>
    <source>
        <strain evidence="1 2">18_TX</strain>
    </source>
</reference>
<protein>
    <recommendedName>
        <fullName evidence="3">PhoD-like phosphatase</fullName>
    </recommendedName>
</protein>
<dbReference type="InterPro" id="IPR018946">
    <property type="entry name" value="PhoD-like_MPP"/>
</dbReference>
<dbReference type="CDD" id="cd07389">
    <property type="entry name" value="MPP_PhoD"/>
    <property type="match status" value="1"/>
</dbReference>
<dbReference type="OrthoDB" id="9795624at2"/>
<dbReference type="Gene3D" id="3.60.21.70">
    <property type="entry name" value="PhoD-like phosphatase"/>
    <property type="match status" value="1"/>
</dbReference>
<dbReference type="PANTHER" id="PTHR37031">
    <property type="entry name" value="METALLOPHOSPHATASE BINDING DOMAIN PROTEIN"/>
    <property type="match status" value="1"/>
</dbReference>
<evidence type="ECO:0008006" key="3">
    <source>
        <dbReference type="Google" id="ProtNLM"/>
    </source>
</evidence>
<evidence type="ECO:0000313" key="1">
    <source>
        <dbReference type="EMBL" id="TDP32188.1"/>
    </source>
</evidence>
<dbReference type="Proteomes" id="UP000295531">
    <property type="component" value="Unassembled WGS sequence"/>
</dbReference>
<sequence>MADLPQIICGPILRSVEPDAIILWLVTSHDSPADVRLTVDIERCDEQLVRVGRYAWIRRLCITPKTPLPDQHYIEYDVLFDGQGIKHTSPHLLYADQHSPGFVFKSNIDKLLHGSCRRPHHAATDGLVRVDQKLEASVNSPADRPALLLHSGDQVYVDDVAGPMLVAIKQVIEQLGLYDEHFDGAPFSSLQELYQSDRHYYARDSLLPDTESNEAITEKFFGGVRKPIFTSSNAANHLISLSEVIAMYLLCWSPQPWCWVNIETPTSLCEQNKQRFNTELQALNEFSSNLPKAARALANIPNYMIFDDHDITDDWNLSALWEETAYEPPFSKRIVGNALIGYLLCQSWGNHRDQFQPLINHLQEGPPSDSIWPQSMQDALIDKLLYFEHWDYDINSQPAIIVLDTRTQRWRSERARSKPSGLMDWEALTAFQHKLIDKPSVIVVSPAPMFGVKLIEAIQDVFTFFGKPLLVDAENWMAHQGAAEVMLNIFAHRKTPEHFTILSGDVHYSFAYDVHLKHRKRSPRIYQITSSGIKNEFPDKLLEWLDRLNRWLFAPYSPLNWFTKRRRFRVTPRLPSERDAGERLWNQSGIGYVEFNKEGIPQLIQQLGASRGECTFTPSKVNKESTE</sequence>
<keyword evidence="2" id="KW-1185">Reference proteome</keyword>
<dbReference type="InterPro" id="IPR029052">
    <property type="entry name" value="Metallo-depent_PP-like"/>
</dbReference>
<organism evidence="1 2">
    <name type="scientific">Idiomarina aquatica</name>
    <dbReference type="NCBI Taxonomy" id="1327752"/>
    <lineage>
        <taxon>Bacteria</taxon>
        <taxon>Pseudomonadati</taxon>
        <taxon>Pseudomonadota</taxon>
        <taxon>Gammaproteobacteria</taxon>
        <taxon>Alteromonadales</taxon>
        <taxon>Idiomarinaceae</taxon>
        <taxon>Idiomarina</taxon>
    </lineage>
</organism>
<accession>A0A4R6P381</accession>